<dbReference type="Gene3D" id="4.10.860.120">
    <property type="entry name" value="RNA polymerase II, clamp domain"/>
    <property type="match status" value="1"/>
</dbReference>
<evidence type="ECO:0000256" key="4">
    <source>
        <dbReference type="ARBA" id="ARBA00022723"/>
    </source>
</evidence>
<dbReference type="GO" id="GO:0000428">
    <property type="term" value="C:DNA-directed RNA polymerase complex"/>
    <property type="evidence" value="ECO:0007669"/>
    <property type="project" value="UniProtKB-KW"/>
</dbReference>
<dbReference type="PANTHER" id="PTHR19376:SF54">
    <property type="entry name" value="DNA-DIRECTED RNA POLYMERASE SUBUNIT BETA"/>
    <property type="match status" value="1"/>
</dbReference>
<dbReference type="InterPro" id="IPR006592">
    <property type="entry name" value="RNA_pol_N"/>
</dbReference>
<dbReference type="Gene3D" id="1.10.274.100">
    <property type="entry name" value="RNA polymerase Rpb1, domain 3"/>
    <property type="match status" value="2"/>
</dbReference>
<evidence type="ECO:0000256" key="7">
    <source>
        <dbReference type="HAMAP-Rule" id="MF_01322"/>
    </source>
</evidence>
<dbReference type="InterPro" id="IPR045867">
    <property type="entry name" value="DNA-dir_RpoC_beta_prime"/>
</dbReference>
<dbReference type="Gene3D" id="1.10.150.390">
    <property type="match status" value="1"/>
</dbReference>
<comment type="caution">
    <text evidence="11">The sequence shown here is derived from an EMBL/GenBank/DDBJ whole genome shotgun (WGS) entry which is preliminary data.</text>
</comment>
<dbReference type="Gene3D" id="1.10.132.30">
    <property type="match status" value="1"/>
</dbReference>
<accession>A0A0G0LSM8</accession>
<evidence type="ECO:0000256" key="2">
    <source>
        <dbReference type="ARBA" id="ARBA00022679"/>
    </source>
</evidence>
<dbReference type="InterPro" id="IPR007080">
    <property type="entry name" value="RNA_pol_Rpb1_1"/>
</dbReference>
<evidence type="ECO:0000313" key="11">
    <source>
        <dbReference type="EMBL" id="KKQ90985.1"/>
    </source>
</evidence>
<dbReference type="Pfam" id="PF04983">
    <property type="entry name" value="RNA_pol_Rpb1_3"/>
    <property type="match status" value="1"/>
</dbReference>
<dbReference type="Pfam" id="PF05000">
    <property type="entry name" value="RNA_pol_Rpb1_4"/>
    <property type="match status" value="1"/>
</dbReference>
<feature type="binding site" evidence="7">
    <location>
        <position position="511"/>
    </location>
    <ligand>
        <name>Mg(2+)</name>
        <dbReference type="ChEBI" id="CHEBI:18420"/>
    </ligand>
</feature>
<feature type="binding site" evidence="7">
    <location>
        <position position="509"/>
    </location>
    <ligand>
        <name>Mg(2+)</name>
        <dbReference type="ChEBI" id="CHEBI:18420"/>
    </ligand>
</feature>
<gene>
    <name evidence="7" type="primary">rpoC</name>
    <name evidence="11" type="ORF">UT15_C0002G0058</name>
</gene>
<dbReference type="Pfam" id="PF04997">
    <property type="entry name" value="RNA_pol_Rpb1_1"/>
    <property type="match status" value="1"/>
</dbReference>
<feature type="binding site" evidence="7">
    <location>
        <position position="74"/>
    </location>
    <ligand>
        <name>Zn(2+)</name>
        <dbReference type="ChEBI" id="CHEBI:29105"/>
        <label>1</label>
    </ligand>
</feature>
<dbReference type="InterPro" id="IPR007083">
    <property type="entry name" value="RNA_pol_Rpb1_4"/>
</dbReference>
<keyword evidence="7" id="KW-0862">Zinc</keyword>
<feature type="binding site" evidence="7">
    <location>
        <position position="920"/>
    </location>
    <ligand>
        <name>Zn(2+)</name>
        <dbReference type="ChEBI" id="CHEBI:29105"/>
        <label>2</label>
    </ligand>
</feature>
<dbReference type="AlphaFoldDB" id="A0A0G0LSM8"/>
<keyword evidence="9" id="KW-0175">Coiled coil</keyword>
<dbReference type="Gene3D" id="1.10.40.90">
    <property type="match status" value="1"/>
</dbReference>
<evidence type="ECO:0000256" key="9">
    <source>
        <dbReference type="SAM" id="Coils"/>
    </source>
</evidence>
<feature type="binding site" evidence="7">
    <location>
        <position position="910"/>
    </location>
    <ligand>
        <name>Zn(2+)</name>
        <dbReference type="ChEBI" id="CHEBI:29105"/>
        <label>2</label>
    </ligand>
</feature>
<keyword evidence="5 7" id="KW-0804">Transcription</keyword>
<feature type="binding site" evidence="7">
    <location>
        <position position="76"/>
    </location>
    <ligand>
        <name>Zn(2+)</name>
        <dbReference type="ChEBI" id="CHEBI:29105"/>
        <label>1</label>
    </ligand>
</feature>
<dbReference type="PATRIC" id="fig|1618332.3.peg.108"/>
<dbReference type="CDD" id="cd01609">
    <property type="entry name" value="RNAP_beta'_N"/>
    <property type="match status" value="1"/>
</dbReference>
<dbReference type="InterPro" id="IPR042102">
    <property type="entry name" value="RNA_pol_Rpb1_3_sf"/>
</dbReference>
<dbReference type="GO" id="GO:0003677">
    <property type="term" value="F:DNA binding"/>
    <property type="evidence" value="ECO:0007669"/>
    <property type="project" value="UniProtKB-UniRule"/>
</dbReference>
<proteinExistence type="inferred from homology"/>
<dbReference type="Pfam" id="PF00623">
    <property type="entry name" value="RNA_pol_Rpb1_2"/>
    <property type="match status" value="2"/>
</dbReference>
<evidence type="ECO:0000256" key="6">
    <source>
        <dbReference type="ARBA" id="ARBA00048552"/>
    </source>
</evidence>
<dbReference type="SUPFAM" id="SSF64484">
    <property type="entry name" value="beta and beta-prime subunits of DNA dependent RNA-polymerase"/>
    <property type="match status" value="1"/>
</dbReference>
<keyword evidence="7" id="KW-0460">Magnesium</keyword>
<dbReference type="NCBIfam" id="TIGR02386">
    <property type="entry name" value="rpoC_TIGR"/>
    <property type="match status" value="1"/>
</dbReference>
<protein>
    <recommendedName>
        <fullName evidence="7">DNA-directed RNA polymerase subunit beta'</fullName>
        <shortName evidence="7">RNAP subunit beta'</shortName>
        <ecNumber evidence="7">2.7.7.6</ecNumber>
    </recommendedName>
    <alternativeName>
        <fullName evidence="7">RNA polymerase subunit beta'</fullName>
    </alternativeName>
    <alternativeName>
        <fullName evidence="7">Transcriptase subunit beta'</fullName>
    </alternativeName>
</protein>
<dbReference type="InterPro" id="IPR012754">
    <property type="entry name" value="DNA-dir_RpoC_beta_prime_bact"/>
</dbReference>
<evidence type="ECO:0000256" key="8">
    <source>
        <dbReference type="RuleBase" id="RU004279"/>
    </source>
</evidence>
<dbReference type="GO" id="GO:0008270">
    <property type="term" value="F:zinc ion binding"/>
    <property type="evidence" value="ECO:0007669"/>
    <property type="project" value="UniProtKB-UniRule"/>
</dbReference>
<dbReference type="InterPro" id="IPR038120">
    <property type="entry name" value="Rpb1_funnel_sf"/>
</dbReference>
<dbReference type="Gene3D" id="1.10.1790.20">
    <property type="match status" value="1"/>
</dbReference>
<feature type="coiled-coil region" evidence="9">
    <location>
        <begin position="155"/>
        <end position="203"/>
    </location>
</feature>
<dbReference type="EC" id="2.7.7.6" evidence="7"/>
<feature type="binding site" evidence="7">
    <location>
        <position position="839"/>
    </location>
    <ligand>
        <name>Zn(2+)</name>
        <dbReference type="ChEBI" id="CHEBI:29105"/>
        <label>2</label>
    </ligand>
</feature>
<dbReference type="GO" id="GO:0003899">
    <property type="term" value="F:DNA-directed RNA polymerase activity"/>
    <property type="evidence" value="ECO:0007669"/>
    <property type="project" value="UniProtKB-UniRule"/>
</dbReference>
<evidence type="ECO:0000259" key="10">
    <source>
        <dbReference type="SMART" id="SM00663"/>
    </source>
</evidence>
<evidence type="ECO:0000256" key="1">
    <source>
        <dbReference type="ARBA" id="ARBA00022478"/>
    </source>
</evidence>
<comment type="similarity">
    <text evidence="7 8">Belongs to the RNA polymerase beta' chain family.</text>
</comment>
<comment type="function">
    <text evidence="7 8">DNA-dependent RNA polymerase catalyzes the transcription of DNA into RNA using the four ribonucleoside triphosphates as substrates.</text>
</comment>
<keyword evidence="4 7" id="KW-0479">Metal-binding</keyword>
<dbReference type="InterPro" id="IPR000722">
    <property type="entry name" value="RNA_pol_asu"/>
</dbReference>
<dbReference type="Proteomes" id="UP000033862">
    <property type="component" value="Unassembled WGS sequence"/>
</dbReference>
<feature type="binding site" evidence="7">
    <location>
        <position position="917"/>
    </location>
    <ligand>
        <name>Zn(2+)</name>
        <dbReference type="ChEBI" id="CHEBI:29105"/>
        <label>2</label>
    </ligand>
</feature>
<comment type="cofactor">
    <cofactor evidence="7">
        <name>Zn(2+)</name>
        <dbReference type="ChEBI" id="CHEBI:29105"/>
    </cofactor>
    <text evidence="7">Binds 2 Zn(2+) ions per subunit.</text>
</comment>
<dbReference type="InterPro" id="IPR007081">
    <property type="entry name" value="RNA_pol_Rpb1_5"/>
</dbReference>
<comment type="catalytic activity">
    <reaction evidence="6 7 8">
        <text>RNA(n) + a ribonucleoside 5'-triphosphate = RNA(n+1) + diphosphate</text>
        <dbReference type="Rhea" id="RHEA:21248"/>
        <dbReference type="Rhea" id="RHEA-COMP:14527"/>
        <dbReference type="Rhea" id="RHEA-COMP:17342"/>
        <dbReference type="ChEBI" id="CHEBI:33019"/>
        <dbReference type="ChEBI" id="CHEBI:61557"/>
        <dbReference type="ChEBI" id="CHEBI:140395"/>
        <dbReference type="EC" id="2.7.7.6"/>
    </reaction>
</comment>
<dbReference type="Gene3D" id="2.40.50.100">
    <property type="match status" value="2"/>
</dbReference>
<evidence type="ECO:0000313" key="12">
    <source>
        <dbReference type="Proteomes" id="UP000033862"/>
    </source>
</evidence>
<dbReference type="InterPro" id="IPR044893">
    <property type="entry name" value="RNA_pol_Rpb1_clamp_domain"/>
</dbReference>
<organism evidence="11 12">
    <name type="scientific">Berkelbacteria bacterium GW2011_GWA1_39_10</name>
    <dbReference type="NCBI Taxonomy" id="1618332"/>
    <lineage>
        <taxon>Bacteria</taxon>
        <taxon>Candidatus Berkelbacteria</taxon>
    </lineage>
</organism>
<feature type="binding site" evidence="7">
    <location>
        <position position="507"/>
    </location>
    <ligand>
        <name>Mg(2+)</name>
        <dbReference type="ChEBI" id="CHEBI:18420"/>
    </ligand>
</feature>
<feature type="domain" description="RNA polymerase N-terminal" evidence="10">
    <location>
        <begin position="280"/>
        <end position="561"/>
    </location>
</feature>
<name>A0A0G0LSM8_9BACT</name>
<keyword evidence="1 7" id="KW-0240">DNA-directed RNA polymerase</keyword>
<dbReference type="SMART" id="SM00663">
    <property type="entry name" value="RPOLA_N"/>
    <property type="match status" value="1"/>
</dbReference>
<keyword evidence="2 7" id="KW-0808">Transferase</keyword>
<dbReference type="HAMAP" id="MF_01322">
    <property type="entry name" value="RNApol_bact_RpoC"/>
    <property type="match status" value="1"/>
</dbReference>
<reference evidence="11 12" key="1">
    <citation type="journal article" date="2015" name="Nature">
        <title>rRNA introns, odd ribosomes, and small enigmatic genomes across a large radiation of phyla.</title>
        <authorList>
            <person name="Brown C.T."/>
            <person name="Hug L.A."/>
            <person name="Thomas B.C."/>
            <person name="Sharon I."/>
            <person name="Castelle C.J."/>
            <person name="Singh A."/>
            <person name="Wilkins M.J."/>
            <person name="Williams K.H."/>
            <person name="Banfield J.F."/>
        </authorList>
    </citation>
    <scope>NUCLEOTIDE SEQUENCE [LARGE SCALE GENOMIC DNA]</scope>
</reference>
<feature type="binding site" evidence="7">
    <location>
        <position position="92"/>
    </location>
    <ligand>
        <name>Zn(2+)</name>
        <dbReference type="ChEBI" id="CHEBI:29105"/>
        <label>1</label>
    </ligand>
</feature>
<comment type="subunit">
    <text evidence="7">The RNAP catalytic core consists of 2 alpha, 1 beta, 1 beta' and 1 omega subunit. When a sigma factor is associated with the core the holoenzyme is formed, which can initiate transcription.</text>
</comment>
<dbReference type="PANTHER" id="PTHR19376">
    <property type="entry name" value="DNA-DIRECTED RNA POLYMERASE"/>
    <property type="match status" value="1"/>
</dbReference>
<dbReference type="EMBL" id="LBVS01000002">
    <property type="protein sequence ID" value="KKQ90985.1"/>
    <property type="molecule type" value="Genomic_DNA"/>
</dbReference>
<dbReference type="GO" id="GO:0000287">
    <property type="term" value="F:magnesium ion binding"/>
    <property type="evidence" value="ECO:0007669"/>
    <property type="project" value="UniProtKB-UniRule"/>
</dbReference>
<sequence>MARAQFKQQANHKDQPRINDFDALKISVASPDEILAWSFGEVLKPETINYRTQKPERDGLFDERIFGPVKDFECYCGKYKKIRYKGVICDKCGVEVTRSSVRRERMGHIDLAVPVTHIWYVHGVPSVLGLVLDISTNDLERVIYFAGFMILDVDENIRKSALEQLEKEFAEAKNKLADNNMEMAKVEIAYRATKQEILSLNRKMILTESKYQDLSLRYGQIIKVGIGAEAISEILKNTDLNQLYEELNLELKTTIGVNRRRVLRRLRLVTNMKDAGIKPEWLILNRLPVIPPDLRPMVQLDGGRFAASDLNDLYRRVINRNNRLKRLISQGAPEVICRNEKRMLQEAVDSLIDNSARRGRAVSTGATARKLRSLSDMLRGKQGRFRQNLLGKRVDYSGRSVIVIGPELKLHQCGIPKVMALELFKPFVISRLIADGHVHNVKNATRLIESGDPVVWDILEKITSNYYVLLNRAPTLHRLGIQGFQPVLIEGKAIQIHPLVCHAFNADFDGDQMAVHVPLSSQAKDETTNLMRSSNNILKPASGEPVISPRLDIVFGCYYLTTIQPNVSGEDKIFGSKNEAILAYHQGFVHPRAKIKVRMHLDKSQEAEIKIIETTVGRILFNNILPDEIPFQNHDMDSKSLKKLITNMFKEYGMQITADIVDKIKKIGFEHAGLSGMTISANDISIPSNKEKILQDSDKKLEEIDNQYQRGLITDSERNIKTIELWNGARSILEGEMLKEFDKNNPVYVMIVSGARGSVAQITQMGGMKGLVVNPAGEIIELPIRSNYKEGLSVIEYFISTHGARKGKSDTSLRTSEAGYLTRRLVDVSHDVIITTKDCGTDEGFALERQESEEIGEKFDERLVGRVAFKDIKDKNKVIVKKNEEINEEKATQIGDSGINEVIVRSVLNCKAERGVCQLCYGRDLAIGRMVEFGTVSGIMAAQAIGEPGTQLTMKTFHMGGITGEDITSGLPRVEELFEARIPRSPAILAEIDGKVRIVAEKDRQNIVLSSADYLKEEYDVYSDYKVNVKSGDIVKSGQALAMAVDKKAIRAGIAGKISISDKKIAVTSTQKVTITYAVSGRANVKVSDGDEVSKGQDLTEGHLDLALALKLRGKVPIQKYIIRSIQEIYASQGQTINDKHIETIVRQMFSKVKIKESGDSDFLSGQIIDKLEIQKVNNNLKASNKKPATCEEQVSGITRVALKTESFLSAASFQETTSILIDAATRGAVDRLQGLKENVIIGKLIPAGTALGKK</sequence>
<keyword evidence="3 7" id="KW-0548">Nucleotidyltransferase</keyword>
<dbReference type="Gene3D" id="2.40.40.20">
    <property type="match status" value="1"/>
</dbReference>
<feature type="binding site" evidence="7">
    <location>
        <position position="89"/>
    </location>
    <ligand>
        <name>Zn(2+)</name>
        <dbReference type="ChEBI" id="CHEBI:29105"/>
        <label>1</label>
    </ligand>
</feature>
<evidence type="ECO:0000256" key="5">
    <source>
        <dbReference type="ARBA" id="ARBA00023163"/>
    </source>
</evidence>
<dbReference type="CDD" id="cd02655">
    <property type="entry name" value="RNAP_beta'_C"/>
    <property type="match status" value="1"/>
</dbReference>
<dbReference type="GO" id="GO:0006351">
    <property type="term" value="P:DNA-templated transcription"/>
    <property type="evidence" value="ECO:0007669"/>
    <property type="project" value="UniProtKB-UniRule"/>
</dbReference>
<dbReference type="InterPro" id="IPR007066">
    <property type="entry name" value="RNA_pol_Rpb1_3"/>
</dbReference>
<dbReference type="Pfam" id="PF04998">
    <property type="entry name" value="RNA_pol_Rpb1_5"/>
    <property type="match status" value="1"/>
</dbReference>
<dbReference type="STRING" id="1618332.UT15_C0002G0058"/>
<comment type="cofactor">
    <cofactor evidence="7">
        <name>Mg(2+)</name>
        <dbReference type="ChEBI" id="CHEBI:18420"/>
    </cofactor>
    <text evidence="7">Binds 1 Mg(2+) ion per subunit.</text>
</comment>
<evidence type="ECO:0000256" key="3">
    <source>
        <dbReference type="ARBA" id="ARBA00022695"/>
    </source>
</evidence>